<evidence type="ECO:0000313" key="1">
    <source>
        <dbReference type="EMBL" id="QZE14429.1"/>
    </source>
</evidence>
<sequence length="234" mass="25192">MDKNSNSYTFIYASVMVIVVAAVLALAAVNLKPYQEKNVAIEKKQNILKSVNIVVDAAHAEDKYSDVITDAFVVNNQGEKVDGDAFTVNLKAQYSERDASKKLLPVFVAKTDKGTKYIIPLYGAGLWGPIWGYISLNEDMSTIYGATFDHQGETPGLGAEIATSGFQKPFVGKTIFDKSGKLVSITVAKASEKATANPAHSVDAISGGTITSKGLQAMVGDDLKLYENFIKKVK</sequence>
<keyword evidence="2" id="KW-1185">Reference proteome</keyword>
<name>A0AC61NFL6_9BACT</name>
<gene>
    <name evidence="1" type="primary">nqrC</name>
    <name evidence="1" type="ORF">K4L44_00760</name>
</gene>
<organism evidence="1 2">
    <name type="scientific">Halosquirtibacter laminarini</name>
    <dbReference type="NCBI Taxonomy" id="3374600"/>
    <lineage>
        <taxon>Bacteria</taxon>
        <taxon>Pseudomonadati</taxon>
        <taxon>Bacteroidota</taxon>
        <taxon>Bacteroidia</taxon>
        <taxon>Marinilabiliales</taxon>
        <taxon>Prolixibacteraceae</taxon>
        <taxon>Halosquirtibacter</taxon>
    </lineage>
</organism>
<accession>A0AC61NFL6</accession>
<dbReference type="EMBL" id="CP081303">
    <property type="protein sequence ID" value="QZE14429.1"/>
    <property type="molecule type" value="Genomic_DNA"/>
</dbReference>
<reference evidence="1" key="1">
    <citation type="submission" date="2021-08" db="EMBL/GenBank/DDBJ databases">
        <title>Novel anaerobic bacterium isolated from sea squirt in East Sea, Republic of Korea.</title>
        <authorList>
            <person name="Nguyen T.H."/>
            <person name="Li Z."/>
            <person name="Lee Y.-J."/>
            <person name="Ko J."/>
            <person name="Kim S.-G."/>
        </authorList>
    </citation>
    <scope>NUCLEOTIDE SEQUENCE</scope>
    <source>
        <strain evidence="1">KCTC 25031</strain>
    </source>
</reference>
<evidence type="ECO:0000313" key="2">
    <source>
        <dbReference type="Proteomes" id="UP000826212"/>
    </source>
</evidence>
<proteinExistence type="predicted"/>
<dbReference type="Proteomes" id="UP000826212">
    <property type="component" value="Chromosome"/>
</dbReference>
<protein>
    <submittedName>
        <fullName evidence="1">NADH:ubiquinone reductase (Na(+)-transporting) subunit C</fullName>
    </submittedName>
</protein>